<keyword evidence="10 16" id="KW-1133">Transmembrane helix</keyword>
<dbReference type="Gene3D" id="3.30.70.100">
    <property type="match status" value="1"/>
</dbReference>
<dbReference type="InterPro" id="IPR044492">
    <property type="entry name" value="P_typ_ATPase_HD_dom"/>
</dbReference>
<dbReference type="InterPro" id="IPR023299">
    <property type="entry name" value="ATPase_P-typ_cyto_dom_N"/>
</dbReference>
<proteinExistence type="inferred from homology"/>
<keyword evidence="11 16" id="KW-0472">Membrane</keyword>
<dbReference type="GO" id="GO:0005886">
    <property type="term" value="C:plasma membrane"/>
    <property type="evidence" value="ECO:0007669"/>
    <property type="project" value="UniProtKB-SubCell"/>
</dbReference>
<dbReference type="InterPro" id="IPR001757">
    <property type="entry name" value="P_typ_ATPase"/>
</dbReference>
<dbReference type="Pfam" id="PF00122">
    <property type="entry name" value="E1-E2_ATPase"/>
    <property type="match status" value="1"/>
</dbReference>
<dbReference type="SUPFAM" id="SSF55008">
    <property type="entry name" value="HMA, heavy metal-associated domain"/>
    <property type="match status" value="1"/>
</dbReference>
<dbReference type="GO" id="GO:0046872">
    <property type="term" value="F:metal ion binding"/>
    <property type="evidence" value="ECO:0007669"/>
    <property type="project" value="UniProtKB-KW"/>
</dbReference>
<organism evidence="18 19">
    <name type="scientific">Campylobacter californiensis</name>
    <dbReference type="NCBI Taxonomy" id="1032243"/>
    <lineage>
        <taxon>Bacteria</taxon>
        <taxon>Pseudomonadati</taxon>
        <taxon>Campylobacterota</taxon>
        <taxon>Epsilonproteobacteria</taxon>
        <taxon>Campylobacterales</taxon>
        <taxon>Campylobacteraceae</taxon>
        <taxon>Campylobacter</taxon>
    </lineage>
</organism>
<keyword evidence="9" id="KW-1278">Translocase</keyword>
<dbReference type="Gene3D" id="2.70.150.10">
    <property type="entry name" value="Calcium-transporting ATPase, cytoplasmic transduction domain A"/>
    <property type="match status" value="1"/>
</dbReference>
<evidence type="ECO:0000256" key="15">
    <source>
        <dbReference type="ARBA" id="ARBA00047424"/>
    </source>
</evidence>
<sequence length="724" mass="78614">MQKIKLNIAGMTCVNCSNAIERVAKKIEGVSFAKVNFANGLGEFEVSNAQVQALLENKIKKLGYDIAFDADEFEQKRKRHIASLRDRFIAAIVISAVIMVLEMFGEPSFIINLAMILLALFVLCFSGRSFYVHAWGAVRNKNYDMNVLVALGTASAFLYSLFVFLFPDFLPSDLRNMYVSGSAMIISFVLLGKYLEERSKAKAGDYLKTLLKISPKTALVIKPDGQNIQVDINELNIGDIVVVKSGYNIPCDGVIVQGGAEIDTSMLTGESLPVYRAVGDNVFAGTLNTNGYLSIKTAKKPTQTLLSQIVALLSDASTKKMPISRLADRVANIFVPSVILISIATFLVWYLVGKNFDYAISNAICVLIISCPCALGLATPIGIISALARGAKGGILIKNPEVLEIIKDVKFAVFDKTGTLSKGKIAVKKHSLSEHHLSLVACVENLSEHLISKAVVEYAKQNNIKIKKLTGNFKTIVGHGVAYYDDENSVIVGNEKLLRDEGIEIDAQQRAEMAEIVKDGSGIILVAIDQKFAGFITLGDELRDESVHVISTLKEHGIKTVMLSGDNESVVSASALALGVDEYYANALPSDKFELISQLGKQGRVIFVGDGINDSPSLKQADVGIAMNSGSDIAKGAGDIVLVKNDLRSVLHVIELGKSTMRTIKENLFWAFVYNIICIPIAAGVLYPVFGLLLNPIYGAIAMCFSSVTVVLNSIRLRFLKFRG</sequence>
<dbReference type="InterPro" id="IPR059000">
    <property type="entry name" value="ATPase_P-type_domA"/>
</dbReference>
<dbReference type="InterPro" id="IPR008250">
    <property type="entry name" value="ATPase_P-typ_transduc_dom_A_sf"/>
</dbReference>
<dbReference type="Gene3D" id="3.40.50.1000">
    <property type="entry name" value="HAD superfamily/HAD-like"/>
    <property type="match status" value="1"/>
</dbReference>
<keyword evidence="4" id="KW-0597">Phosphoprotein</keyword>
<dbReference type="SFLD" id="SFLDG00002">
    <property type="entry name" value="C1.7:_P-type_atpase_like"/>
    <property type="match status" value="1"/>
</dbReference>
<evidence type="ECO:0000256" key="3">
    <source>
        <dbReference type="ARBA" id="ARBA00006024"/>
    </source>
</evidence>
<reference evidence="18 19" key="1">
    <citation type="submission" date="2020-10" db="EMBL/GenBank/DDBJ databases">
        <title>Campylobacter californiensis sp. nov. isolated from cattle and feral swine in California.</title>
        <authorList>
            <person name="Miller W.G."/>
        </authorList>
    </citation>
    <scope>NUCLEOTIDE SEQUENCE [LARGE SCALE GENOMIC DNA]</scope>
    <source>
        <strain evidence="18 19">RM12919</strain>
    </source>
</reference>
<evidence type="ECO:0000256" key="8">
    <source>
        <dbReference type="ARBA" id="ARBA00022840"/>
    </source>
</evidence>
<evidence type="ECO:0000256" key="11">
    <source>
        <dbReference type="ARBA" id="ARBA00023136"/>
    </source>
</evidence>
<dbReference type="GO" id="GO:0043682">
    <property type="term" value="F:P-type divalent copper transporter activity"/>
    <property type="evidence" value="ECO:0007669"/>
    <property type="project" value="UniProtKB-EC"/>
</dbReference>
<dbReference type="FunFam" id="2.70.150.10:FF:000002">
    <property type="entry name" value="Copper-transporting ATPase 1, putative"/>
    <property type="match status" value="1"/>
</dbReference>
<feature type="transmembrane region" description="Helical" evidence="16">
    <location>
        <begin position="358"/>
        <end position="388"/>
    </location>
</feature>
<dbReference type="InterPro" id="IPR027256">
    <property type="entry name" value="P-typ_ATPase_IB"/>
</dbReference>
<dbReference type="SUPFAM" id="SSF81653">
    <property type="entry name" value="Calcium ATPase, transduction domain A"/>
    <property type="match status" value="1"/>
</dbReference>
<dbReference type="PRINTS" id="PR00943">
    <property type="entry name" value="CUATPASE"/>
</dbReference>
<evidence type="ECO:0000256" key="14">
    <source>
        <dbReference type="ARBA" id="ARBA00040690"/>
    </source>
</evidence>
<keyword evidence="7 16" id="KW-0547">Nucleotide-binding</keyword>
<dbReference type="SUPFAM" id="SSF81665">
    <property type="entry name" value="Calcium ATPase, transmembrane domain M"/>
    <property type="match status" value="1"/>
</dbReference>
<dbReference type="NCBIfam" id="TIGR01525">
    <property type="entry name" value="ATPase-IB_hvy"/>
    <property type="match status" value="1"/>
</dbReference>
<evidence type="ECO:0000256" key="1">
    <source>
        <dbReference type="ARBA" id="ARBA00004127"/>
    </source>
</evidence>
<keyword evidence="8 16" id="KW-0067">ATP-binding</keyword>
<dbReference type="GO" id="GO:0005524">
    <property type="term" value="F:ATP binding"/>
    <property type="evidence" value="ECO:0007669"/>
    <property type="project" value="UniProtKB-UniRule"/>
</dbReference>
<evidence type="ECO:0000259" key="17">
    <source>
        <dbReference type="PROSITE" id="PS50846"/>
    </source>
</evidence>
<dbReference type="AlphaFoldDB" id="A0ABD4JJQ0"/>
<dbReference type="InterPro" id="IPR023214">
    <property type="entry name" value="HAD_sf"/>
</dbReference>
<comment type="catalytic activity">
    <reaction evidence="15">
        <text>Cu(2+)(in) + ATP + H2O = Cu(2+)(out) + ADP + phosphate + H(+)</text>
        <dbReference type="Rhea" id="RHEA:10376"/>
        <dbReference type="ChEBI" id="CHEBI:15377"/>
        <dbReference type="ChEBI" id="CHEBI:15378"/>
        <dbReference type="ChEBI" id="CHEBI:29036"/>
        <dbReference type="ChEBI" id="CHEBI:30616"/>
        <dbReference type="ChEBI" id="CHEBI:43474"/>
        <dbReference type="ChEBI" id="CHEBI:456216"/>
        <dbReference type="EC" id="7.2.2.9"/>
    </reaction>
</comment>
<dbReference type="NCBIfam" id="TIGR01494">
    <property type="entry name" value="ATPase_P-type"/>
    <property type="match status" value="1"/>
</dbReference>
<evidence type="ECO:0000256" key="4">
    <source>
        <dbReference type="ARBA" id="ARBA00022553"/>
    </source>
</evidence>
<evidence type="ECO:0000313" key="19">
    <source>
        <dbReference type="Proteomes" id="UP001318760"/>
    </source>
</evidence>
<evidence type="ECO:0000256" key="13">
    <source>
        <dbReference type="ARBA" id="ARBA00038904"/>
    </source>
</evidence>
<dbReference type="EC" id="7.2.2.9" evidence="13"/>
<evidence type="ECO:0000256" key="6">
    <source>
        <dbReference type="ARBA" id="ARBA00022723"/>
    </source>
</evidence>
<dbReference type="SFLD" id="SFLDS00003">
    <property type="entry name" value="Haloacid_Dehalogenase"/>
    <property type="match status" value="1"/>
</dbReference>
<dbReference type="CDD" id="cd00371">
    <property type="entry name" value="HMA"/>
    <property type="match status" value="1"/>
</dbReference>
<gene>
    <name evidence="18" type="ORF">CCAL12919_04900</name>
</gene>
<dbReference type="GO" id="GO:0012505">
    <property type="term" value="C:endomembrane system"/>
    <property type="evidence" value="ECO:0007669"/>
    <property type="project" value="UniProtKB-SubCell"/>
</dbReference>
<evidence type="ECO:0000256" key="9">
    <source>
        <dbReference type="ARBA" id="ARBA00022967"/>
    </source>
</evidence>
<dbReference type="RefSeq" id="WP_336613249.1">
    <property type="nucleotide sequence ID" value="NZ_JADBHS010000007.1"/>
</dbReference>
<dbReference type="Proteomes" id="UP001318760">
    <property type="component" value="Unassembled WGS sequence"/>
</dbReference>
<comment type="function">
    <text evidence="12">Probably involved in copper export.</text>
</comment>
<keyword evidence="16" id="KW-1003">Cell membrane</keyword>
<comment type="similarity">
    <text evidence="3 16">Belongs to the cation transport ATPase (P-type) (TC 3.A.3) family. Type IB subfamily.</text>
</comment>
<evidence type="ECO:0000256" key="16">
    <source>
        <dbReference type="RuleBase" id="RU362081"/>
    </source>
</evidence>
<keyword evidence="6 16" id="KW-0479">Metal-binding</keyword>
<protein>
    <recommendedName>
        <fullName evidence="14">Copper-transporting ATPase</fullName>
        <ecNumber evidence="13">7.2.2.9</ecNumber>
    </recommendedName>
</protein>
<dbReference type="Pfam" id="PF00403">
    <property type="entry name" value="HMA"/>
    <property type="match status" value="1"/>
</dbReference>
<dbReference type="CDD" id="cd02094">
    <property type="entry name" value="P-type_ATPase_Cu-like"/>
    <property type="match status" value="1"/>
</dbReference>
<dbReference type="InterPro" id="IPR036412">
    <property type="entry name" value="HAD-like_sf"/>
</dbReference>
<dbReference type="PANTHER" id="PTHR43520">
    <property type="entry name" value="ATP7, ISOFORM B"/>
    <property type="match status" value="1"/>
</dbReference>
<evidence type="ECO:0000313" key="18">
    <source>
        <dbReference type="EMBL" id="MBE2986468.1"/>
    </source>
</evidence>
<dbReference type="InterPro" id="IPR006121">
    <property type="entry name" value="HMA_dom"/>
</dbReference>
<evidence type="ECO:0000256" key="5">
    <source>
        <dbReference type="ARBA" id="ARBA00022692"/>
    </source>
</evidence>
<dbReference type="Pfam" id="PF00702">
    <property type="entry name" value="Hydrolase"/>
    <property type="match status" value="1"/>
</dbReference>
<feature type="transmembrane region" description="Helical" evidence="16">
    <location>
        <begin position="696"/>
        <end position="715"/>
    </location>
</feature>
<dbReference type="PROSITE" id="PS50846">
    <property type="entry name" value="HMA_2"/>
    <property type="match status" value="1"/>
</dbReference>
<dbReference type="InterPro" id="IPR036163">
    <property type="entry name" value="HMA_dom_sf"/>
</dbReference>
<evidence type="ECO:0000256" key="12">
    <source>
        <dbReference type="ARBA" id="ARBA00037143"/>
    </source>
</evidence>
<name>A0ABD4JJQ0_9BACT</name>
<dbReference type="PROSITE" id="PS01229">
    <property type="entry name" value="COF_2"/>
    <property type="match status" value="1"/>
</dbReference>
<feature type="transmembrane region" description="Helical" evidence="16">
    <location>
        <begin position="143"/>
        <end position="165"/>
    </location>
</feature>
<feature type="transmembrane region" description="Helical" evidence="16">
    <location>
        <begin position="668"/>
        <end position="690"/>
    </location>
</feature>
<feature type="transmembrane region" description="Helical" evidence="16">
    <location>
        <begin position="177"/>
        <end position="195"/>
    </location>
</feature>
<dbReference type="SUPFAM" id="SSF56784">
    <property type="entry name" value="HAD-like"/>
    <property type="match status" value="1"/>
</dbReference>
<dbReference type="SFLD" id="SFLDF00027">
    <property type="entry name" value="p-type_atpase"/>
    <property type="match status" value="1"/>
</dbReference>
<dbReference type="PANTHER" id="PTHR43520:SF8">
    <property type="entry name" value="P-TYPE CU(+) TRANSPORTER"/>
    <property type="match status" value="1"/>
</dbReference>
<keyword evidence="5 16" id="KW-0812">Transmembrane</keyword>
<accession>A0ABD4JJQ0</accession>
<feature type="domain" description="HMA" evidence="17">
    <location>
        <begin position="2"/>
        <end position="67"/>
    </location>
</feature>
<feature type="transmembrane region" description="Helical" evidence="16">
    <location>
        <begin position="87"/>
        <end position="104"/>
    </location>
</feature>
<comment type="caution">
    <text evidence="18">The sequence shown here is derived from an EMBL/GenBank/DDBJ whole genome shotgun (WGS) entry which is preliminary data.</text>
</comment>
<comment type="subcellular location">
    <subcellularLocation>
        <location evidence="2 16">Cell membrane</location>
    </subcellularLocation>
    <subcellularLocation>
        <location evidence="1">Endomembrane system</location>
        <topology evidence="1">Multi-pass membrane protein</topology>
    </subcellularLocation>
</comment>
<dbReference type="PRINTS" id="PR00119">
    <property type="entry name" value="CATATPASE"/>
</dbReference>
<dbReference type="NCBIfam" id="TIGR01511">
    <property type="entry name" value="ATPase-IB1_Cu"/>
    <property type="match status" value="1"/>
</dbReference>
<dbReference type="Gene3D" id="3.40.1110.10">
    <property type="entry name" value="Calcium-transporting ATPase, cytoplasmic domain N"/>
    <property type="match status" value="1"/>
</dbReference>
<feature type="transmembrane region" description="Helical" evidence="16">
    <location>
        <begin position="110"/>
        <end position="131"/>
    </location>
</feature>
<evidence type="ECO:0000256" key="7">
    <source>
        <dbReference type="ARBA" id="ARBA00022741"/>
    </source>
</evidence>
<dbReference type="InterPro" id="IPR023298">
    <property type="entry name" value="ATPase_P-typ_TM_dom_sf"/>
</dbReference>
<feature type="transmembrane region" description="Helical" evidence="16">
    <location>
        <begin position="330"/>
        <end position="352"/>
    </location>
</feature>
<dbReference type="EMBL" id="JADBHS010000007">
    <property type="protein sequence ID" value="MBE2986468.1"/>
    <property type="molecule type" value="Genomic_DNA"/>
</dbReference>
<evidence type="ECO:0000256" key="2">
    <source>
        <dbReference type="ARBA" id="ARBA00004236"/>
    </source>
</evidence>
<evidence type="ECO:0000256" key="10">
    <source>
        <dbReference type="ARBA" id="ARBA00022989"/>
    </source>
</evidence>